<feature type="transmembrane region" description="Helical" evidence="6">
    <location>
        <begin position="179"/>
        <end position="202"/>
    </location>
</feature>
<feature type="region of interest" description="Disordered" evidence="5">
    <location>
        <begin position="482"/>
        <end position="513"/>
    </location>
</feature>
<evidence type="ECO:0000256" key="1">
    <source>
        <dbReference type="ARBA" id="ARBA00004370"/>
    </source>
</evidence>
<proteinExistence type="inferred from homology"/>
<protein>
    <submittedName>
        <fullName evidence="9">Methyl-accepting chemotaxis protein</fullName>
    </submittedName>
</protein>
<dbReference type="GO" id="GO:0006935">
    <property type="term" value="P:chemotaxis"/>
    <property type="evidence" value="ECO:0007669"/>
    <property type="project" value="UniProtKB-ARBA"/>
</dbReference>
<dbReference type="GO" id="GO:0007165">
    <property type="term" value="P:signal transduction"/>
    <property type="evidence" value="ECO:0007669"/>
    <property type="project" value="UniProtKB-KW"/>
</dbReference>
<dbReference type="FunFam" id="1.10.287.950:FF:000001">
    <property type="entry name" value="Methyl-accepting chemotaxis sensory transducer"/>
    <property type="match status" value="1"/>
</dbReference>
<dbReference type="Gene3D" id="1.10.287.950">
    <property type="entry name" value="Methyl-accepting chemotaxis protein"/>
    <property type="match status" value="1"/>
</dbReference>
<dbReference type="Pfam" id="PF00015">
    <property type="entry name" value="MCPsignal"/>
    <property type="match status" value="1"/>
</dbReference>
<comment type="caution">
    <text evidence="9">The sequence shown here is derived from an EMBL/GenBank/DDBJ whole genome shotgun (WGS) entry which is preliminary data.</text>
</comment>
<keyword evidence="6" id="KW-1133">Transmembrane helix</keyword>
<dbReference type="InterPro" id="IPR007891">
    <property type="entry name" value="CHASE3"/>
</dbReference>
<dbReference type="SMART" id="SM00304">
    <property type="entry name" value="HAMP"/>
    <property type="match status" value="1"/>
</dbReference>
<keyword evidence="10" id="KW-1185">Reference proteome</keyword>
<dbReference type="PANTHER" id="PTHR32089:SF112">
    <property type="entry name" value="LYSOZYME-LIKE PROTEIN-RELATED"/>
    <property type="match status" value="1"/>
</dbReference>
<organism evidence="9 10">
    <name type="scientific">Idiomarina aquatica</name>
    <dbReference type="NCBI Taxonomy" id="1327752"/>
    <lineage>
        <taxon>Bacteria</taxon>
        <taxon>Pseudomonadati</taxon>
        <taxon>Pseudomonadota</taxon>
        <taxon>Gammaproteobacteria</taxon>
        <taxon>Alteromonadales</taxon>
        <taxon>Idiomarinaceae</taxon>
        <taxon>Idiomarina</taxon>
    </lineage>
</organism>
<feature type="compositionally biased region" description="Polar residues" evidence="5">
    <location>
        <begin position="482"/>
        <end position="494"/>
    </location>
</feature>
<name>A0A4R6PQ29_9GAMM</name>
<feature type="compositionally biased region" description="Low complexity" evidence="5">
    <location>
        <begin position="502"/>
        <end position="513"/>
    </location>
</feature>
<dbReference type="PANTHER" id="PTHR32089">
    <property type="entry name" value="METHYL-ACCEPTING CHEMOTAXIS PROTEIN MCPB"/>
    <property type="match status" value="1"/>
</dbReference>
<dbReference type="Proteomes" id="UP000295531">
    <property type="component" value="Unassembled WGS sequence"/>
</dbReference>
<evidence type="ECO:0000256" key="3">
    <source>
        <dbReference type="ARBA" id="ARBA00029447"/>
    </source>
</evidence>
<dbReference type="EMBL" id="SNXI01000002">
    <property type="protein sequence ID" value="TDP40303.1"/>
    <property type="molecule type" value="Genomic_DNA"/>
</dbReference>
<gene>
    <name evidence="9" type="ORF">DEU29_102203</name>
</gene>
<dbReference type="SMART" id="SM00283">
    <property type="entry name" value="MA"/>
    <property type="match status" value="1"/>
</dbReference>
<evidence type="ECO:0000256" key="5">
    <source>
        <dbReference type="SAM" id="MobiDB-lite"/>
    </source>
</evidence>
<dbReference type="Pfam" id="PF00672">
    <property type="entry name" value="HAMP"/>
    <property type="match status" value="1"/>
</dbReference>
<feature type="domain" description="Methyl-accepting transducer" evidence="7">
    <location>
        <begin position="261"/>
        <end position="497"/>
    </location>
</feature>
<evidence type="ECO:0000256" key="2">
    <source>
        <dbReference type="ARBA" id="ARBA00023224"/>
    </source>
</evidence>
<feature type="domain" description="HAMP" evidence="8">
    <location>
        <begin position="204"/>
        <end position="256"/>
    </location>
</feature>
<evidence type="ECO:0000256" key="6">
    <source>
        <dbReference type="SAM" id="Phobius"/>
    </source>
</evidence>
<dbReference type="InterPro" id="IPR004089">
    <property type="entry name" value="MCPsignal_dom"/>
</dbReference>
<dbReference type="OrthoDB" id="49457at2"/>
<dbReference type="InterPro" id="IPR003660">
    <property type="entry name" value="HAMP_dom"/>
</dbReference>
<dbReference type="CDD" id="cd11386">
    <property type="entry name" value="MCP_signal"/>
    <property type="match status" value="1"/>
</dbReference>
<dbReference type="CDD" id="cd06225">
    <property type="entry name" value="HAMP"/>
    <property type="match status" value="1"/>
</dbReference>
<keyword evidence="6" id="KW-0472">Membrane</keyword>
<evidence type="ECO:0000259" key="8">
    <source>
        <dbReference type="PROSITE" id="PS50885"/>
    </source>
</evidence>
<evidence type="ECO:0000313" key="10">
    <source>
        <dbReference type="Proteomes" id="UP000295531"/>
    </source>
</evidence>
<dbReference type="GO" id="GO:0016020">
    <property type="term" value="C:membrane"/>
    <property type="evidence" value="ECO:0007669"/>
    <property type="project" value="UniProtKB-SubCell"/>
</dbReference>
<dbReference type="PROSITE" id="PS50885">
    <property type="entry name" value="HAMP"/>
    <property type="match status" value="1"/>
</dbReference>
<sequence>MKLVHKISLAFTAVALVFVVFISLMVFTLNVNQQSIERIDHYNNQLTTAGTAQRLLLAMENGQRGFIITGYDDFMAPYSTSLTQFNDSLAGLRKSESTAAGNNALQDIRDIFDGWHEIALLPTIEMAKQGDLEQARRYIGQARGEMLLEDLRTLFADYRTLKHEAITQQQKKATFYDQLSFWVMFGGAGLLLLVILVAALSIRQQLLSRLQQVTDVAGAIGQGNLAKPVATDQADEINAVMLALEHMRRQLQHTLDGVQRASDEIHQVGNDLVSTASELSHTVERESVTSDEVVQAIDALNDHIERVVTQSSQAGEVAAGAGGRVHESASTVEHAVATMQSIATSVNEASSDVHSLGKQSQQITEIIDTIKIIADQTNLLALNAAIEAARAGEHGRGFAVVADEVRALANRTSRSTGEIEAMIEQIQQVAQRSVTQMNAGVERVNQGVEEGQAAKQAMQTIQTHFDEVVALVTQISTALDEQKQTSTTLSASSKEFQRSVDETASASQTTSAAAEQLDRLSAQLQQSLKQFQLKGTSV</sequence>
<evidence type="ECO:0000259" key="7">
    <source>
        <dbReference type="PROSITE" id="PS50111"/>
    </source>
</evidence>
<accession>A0A4R6PQ29</accession>
<dbReference type="AlphaFoldDB" id="A0A4R6PQ29"/>
<keyword evidence="6" id="KW-0812">Transmembrane</keyword>
<evidence type="ECO:0000256" key="4">
    <source>
        <dbReference type="PROSITE-ProRule" id="PRU00284"/>
    </source>
</evidence>
<comment type="similarity">
    <text evidence="3">Belongs to the methyl-accepting chemotaxis (MCP) protein family.</text>
</comment>
<evidence type="ECO:0000313" key="9">
    <source>
        <dbReference type="EMBL" id="TDP40303.1"/>
    </source>
</evidence>
<feature type="transmembrane region" description="Helical" evidence="6">
    <location>
        <begin position="7"/>
        <end position="29"/>
    </location>
</feature>
<dbReference type="PROSITE" id="PS50111">
    <property type="entry name" value="CHEMOTAXIS_TRANSDUC_2"/>
    <property type="match status" value="1"/>
</dbReference>
<dbReference type="SUPFAM" id="SSF58104">
    <property type="entry name" value="Methyl-accepting chemotaxis protein (MCP) signaling domain"/>
    <property type="match status" value="1"/>
</dbReference>
<keyword evidence="2 4" id="KW-0807">Transducer</keyword>
<dbReference type="Pfam" id="PF05227">
    <property type="entry name" value="CHASE3"/>
    <property type="match status" value="1"/>
</dbReference>
<comment type="subcellular location">
    <subcellularLocation>
        <location evidence="1">Membrane</location>
    </subcellularLocation>
</comment>
<reference evidence="9 10" key="1">
    <citation type="submission" date="2019-03" db="EMBL/GenBank/DDBJ databases">
        <title>Freshwater and sediment microbial communities from various areas in North America, analyzing microbe dynamics in response to fracking.</title>
        <authorList>
            <person name="Lamendella R."/>
        </authorList>
    </citation>
    <scope>NUCLEOTIDE SEQUENCE [LARGE SCALE GENOMIC DNA]</scope>
    <source>
        <strain evidence="9 10">18_TX</strain>
    </source>
</reference>
<dbReference type="RefSeq" id="WP_133538763.1">
    <property type="nucleotide sequence ID" value="NZ_SNXI01000002.1"/>
</dbReference>